<dbReference type="GO" id="GO:0005524">
    <property type="term" value="F:ATP binding"/>
    <property type="evidence" value="ECO:0007669"/>
    <property type="project" value="UniProtKB-KW"/>
</dbReference>
<accession>A0ABD6FJK7</accession>
<organism evidence="4 5">
    <name type="scientific">Thermocrispum agreste</name>
    <dbReference type="NCBI Taxonomy" id="37925"/>
    <lineage>
        <taxon>Bacteria</taxon>
        <taxon>Bacillati</taxon>
        <taxon>Actinomycetota</taxon>
        <taxon>Actinomycetes</taxon>
        <taxon>Pseudonocardiales</taxon>
        <taxon>Pseudonocardiaceae</taxon>
        <taxon>Thermocrispum</taxon>
    </lineage>
</organism>
<evidence type="ECO:0000256" key="3">
    <source>
        <dbReference type="ARBA" id="ARBA00022840"/>
    </source>
</evidence>
<gene>
    <name evidence="4" type="ORF">DIU77_018360</name>
</gene>
<keyword evidence="1" id="KW-0436">Ligase</keyword>
<dbReference type="EMBL" id="QGUI02000384">
    <property type="protein sequence ID" value="MFO7194208.1"/>
    <property type="molecule type" value="Genomic_DNA"/>
</dbReference>
<keyword evidence="2" id="KW-0547">Nucleotide-binding</keyword>
<evidence type="ECO:0000256" key="1">
    <source>
        <dbReference type="ARBA" id="ARBA00022598"/>
    </source>
</evidence>
<name>A0ABD6FJK7_9PSEU</name>
<evidence type="ECO:0000313" key="5">
    <source>
        <dbReference type="Proteomes" id="UP000249324"/>
    </source>
</evidence>
<dbReference type="Proteomes" id="UP000249324">
    <property type="component" value="Unassembled WGS sequence"/>
</dbReference>
<comment type="caution">
    <text evidence="4">The sequence shown here is derived from an EMBL/GenBank/DDBJ whole genome shotgun (WGS) entry which is preliminary data.</text>
</comment>
<evidence type="ECO:0000313" key="4">
    <source>
        <dbReference type="EMBL" id="MFO7194208.1"/>
    </source>
</evidence>
<reference evidence="4 5" key="1">
    <citation type="journal article" date="2021" name="BMC Genomics">
        <title>Genome-resolved metagenome and metatranscriptome analyses of thermophilic composting reveal key bacterial players and their metabolic interactions.</title>
        <authorList>
            <person name="Braga L.P.P."/>
            <person name="Pereira R.V."/>
            <person name="Martins L.F."/>
            <person name="Moura L.M.S."/>
            <person name="Sanchez F.B."/>
            <person name="Patane J.S.L."/>
            <person name="da Silva A.M."/>
            <person name="Setubal J.C."/>
        </authorList>
    </citation>
    <scope>NUCLEOTIDE SEQUENCE [LARGE SCALE GENOMIC DNA]</scope>
    <source>
        <strain evidence="4">ZC4RG45</strain>
    </source>
</reference>
<dbReference type="GO" id="GO:0016874">
    <property type="term" value="F:ligase activity"/>
    <property type="evidence" value="ECO:0007669"/>
    <property type="project" value="UniProtKB-KW"/>
</dbReference>
<dbReference type="InterPro" id="IPR009080">
    <property type="entry name" value="tRNAsynth_Ia_anticodon-bd"/>
</dbReference>
<dbReference type="SUPFAM" id="SSF47323">
    <property type="entry name" value="Anticodon-binding domain of a subclass of class I aminoacyl-tRNA synthetases"/>
    <property type="match status" value="1"/>
</dbReference>
<sequence>LARDVIRGVQQARRDAGLEITDRIALTVQAPDEVRSAVQAHEEFVRGETLSQQVSYGTVDGGFAGSVGDGLDVRVAVTKIT</sequence>
<proteinExistence type="predicted"/>
<evidence type="ECO:0000256" key="2">
    <source>
        <dbReference type="ARBA" id="ARBA00022741"/>
    </source>
</evidence>
<keyword evidence="3" id="KW-0067">ATP-binding</keyword>
<protein>
    <submittedName>
        <fullName evidence="4">DUF5915 domain-containing protein</fullName>
    </submittedName>
</protein>
<dbReference type="AlphaFoldDB" id="A0ABD6FJK7"/>
<feature type="non-terminal residue" evidence="4">
    <location>
        <position position="1"/>
    </location>
</feature>
<dbReference type="Pfam" id="PF19302">
    <property type="entry name" value="DUF5915"/>
    <property type="match status" value="1"/>
</dbReference>